<accession>A0A1I0M813</accession>
<reference evidence="3 4" key="1">
    <citation type="submission" date="2016-10" db="EMBL/GenBank/DDBJ databases">
        <authorList>
            <person name="de Groot N.N."/>
        </authorList>
    </citation>
    <scope>NUCLEOTIDE SEQUENCE [LARGE SCALE GENOMIC DNA]</scope>
    <source>
        <strain evidence="3 4">DSM 9179</strain>
    </source>
</reference>
<dbReference type="EMBL" id="FOJI01000001">
    <property type="protein sequence ID" value="SEV83910.1"/>
    <property type="molecule type" value="Genomic_DNA"/>
</dbReference>
<evidence type="ECO:0000259" key="1">
    <source>
        <dbReference type="PROSITE" id="PS51831"/>
    </source>
</evidence>
<sequence>MKINSRPLVEGLSYALDIAEKSYLSHSKHVAYISVMIAKELKLSLEQQEDLYYAALLHDIGARNTYIIQEHCKAGKDIILKLPIKNIIAEYVYYHHEYFDGTGPFKLKGDQIPLLAQIICIANSFDIKFGNVVKLNLDVINDIKIWLINNKELFKPEILATFTNLIKKEYIFLDYFSKNFNELSFKRIEIQGQDLDFEGVRRFAYAFSQIIDMRSRFTYEHSIGIADLVNKITVQLGYDEEIQNEMYIAALLHDIGKLAISNDIIDKVGNLNEEERYEINKHTYYTRWILEQIDGFENITNYASNHHEKLNGNGYPLHLAENEIGELDRVMAICDIYEALTEDRPYRNKIPVEKVWSIIDDMVLNYELDGKLVEKIKCILKK</sequence>
<dbReference type="NCBIfam" id="TIGR00277">
    <property type="entry name" value="HDIG"/>
    <property type="match status" value="1"/>
</dbReference>
<organism evidence="3 4">
    <name type="scientific">[Clostridium] fimetarium</name>
    <dbReference type="NCBI Taxonomy" id="99656"/>
    <lineage>
        <taxon>Bacteria</taxon>
        <taxon>Bacillati</taxon>
        <taxon>Bacillota</taxon>
        <taxon>Clostridia</taxon>
        <taxon>Lachnospirales</taxon>
        <taxon>Lachnospiraceae</taxon>
    </lineage>
</organism>
<dbReference type="PANTHER" id="PTHR43155:SF1">
    <property type="entry name" value="3'3'-CGAMP-SPECIFIC PHOSPHODIESTERASE 1"/>
    <property type="match status" value="1"/>
</dbReference>
<feature type="domain" description="HD" evidence="1">
    <location>
        <begin position="23"/>
        <end position="128"/>
    </location>
</feature>
<dbReference type="InterPro" id="IPR003607">
    <property type="entry name" value="HD/PDEase_dom"/>
</dbReference>
<dbReference type="AlphaFoldDB" id="A0A1I0M813"/>
<dbReference type="InterPro" id="IPR037522">
    <property type="entry name" value="HD_GYP_dom"/>
</dbReference>
<feature type="domain" description="HD-GYP" evidence="2">
    <location>
        <begin position="196"/>
        <end position="382"/>
    </location>
</feature>
<dbReference type="STRING" id="99656.SAMN05421659_101237"/>
<evidence type="ECO:0000313" key="3">
    <source>
        <dbReference type="EMBL" id="SEV83910.1"/>
    </source>
</evidence>
<dbReference type="Gene3D" id="1.10.3210.10">
    <property type="entry name" value="Hypothetical protein af1432"/>
    <property type="match status" value="2"/>
</dbReference>
<dbReference type="SUPFAM" id="SSF109604">
    <property type="entry name" value="HD-domain/PDEase-like"/>
    <property type="match status" value="2"/>
</dbReference>
<dbReference type="Proteomes" id="UP000199701">
    <property type="component" value="Unassembled WGS sequence"/>
</dbReference>
<dbReference type="InterPro" id="IPR006674">
    <property type="entry name" value="HD_domain"/>
</dbReference>
<dbReference type="Pfam" id="PF01966">
    <property type="entry name" value="HD"/>
    <property type="match status" value="1"/>
</dbReference>
<dbReference type="PANTHER" id="PTHR43155">
    <property type="entry name" value="CYCLIC DI-GMP PHOSPHODIESTERASE PA4108-RELATED"/>
    <property type="match status" value="1"/>
</dbReference>
<dbReference type="Pfam" id="PF13487">
    <property type="entry name" value="HD_5"/>
    <property type="match status" value="1"/>
</dbReference>
<dbReference type="RefSeq" id="WP_092449747.1">
    <property type="nucleotide sequence ID" value="NZ_FOJI01000001.1"/>
</dbReference>
<evidence type="ECO:0000259" key="2">
    <source>
        <dbReference type="PROSITE" id="PS51832"/>
    </source>
</evidence>
<dbReference type="CDD" id="cd00077">
    <property type="entry name" value="HDc"/>
    <property type="match status" value="2"/>
</dbReference>
<gene>
    <name evidence="3" type="ORF">SAMN05421659_101237</name>
</gene>
<dbReference type="SMART" id="SM00471">
    <property type="entry name" value="HDc"/>
    <property type="match status" value="2"/>
</dbReference>
<evidence type="ECO:0000313" key="4">
    <source>
        <dbReference type="Proteomes" id="UP000199701"/>
    </source>
</evidence>
<proteinExistence type="predicted"/>
<dbReference type="PROSITE" id="PS51832">
    <property type="entry name" value="HD_GYP"/>
    <property type="match status" value="1"/>
</dbReference>
<dbReference type="InterPro" id="IPR006675">
    <property type="entry name" value="HDIG_dom"/>
</dbReference>
<dbReference type="PROSITE" id="PS51831">
    <property type="entry name" value="HD"/>
    <property type="match status" value="1"/>
</dbReference>
<dbReference type="OrthoDB" id="9804747at2"/>
<protein>
    <submittedName>
        <fullName evidence="3">HDIG domain-containing protein</fullName>
    </submittedName>
</protein>
<keyword evidence="4" id="KW-1185">Reference proteome</keyword>
<name>A0A1I0M813_9FIRM</name>